<dbReference type="STRING" id="1137799.GZ78_05075"/>
<organism evidence="8 9">
    <name type="scientific">Endozoicomonas numazuensis</name>
    <dbReference type="NCBI Taxonomy" id="1137799"/>
    <lineage>
        <taxon>Bacteria</taxon>
        <taxon>Pseudomonadati</taxon>
        <taxon>Pseudomonadota</taxon>
        <taxon>Gammaproteobacteria</taxon>
        <taxon>Oceanospirillales</taxon>
        <taxon>Endozoicomonadaceae</taxon>
        <taxon>Endozoicomonas</taxon>
    </lineage>
</organism>
<comment type="similarity">
    <text evidence="1 5 6">Belongs to the glutamine synthetase family.</text>
</comment>
<accession>A0A081NLL9</accession>
<evidence type="ECO:0000256" key="1">
    <source>
        <dbReference type="ARBA" id="ARBA00009897"/>
    </source>
</evidence>
<evidence type="ECO:0000259" key="7">
    <source>
        <dbReference type="PROSITE" id="PS51987"/>
    </source>
</evidence>
<dbReference type="Gene3D" id="3.30.590.10">
    <property type="entry name" value="Glutamine synthetase/guanido kinase, catalytic domain"/>
    <property type="match status" value="1"/>
</dbReference>
<dbReference type="GO" id="GO:0004356">
    <property type="term" value="F:glutamine synthetase activity"/>
    <property type="evidence" value="ECO:0007669"/>
    <property type="project" value="InterPro"/>
</dbReference>
<proteinExistence type="inferred from homology"/>
<feature type="domain" description="GS catalytic" evidence="7">
    <location>
        <begin position="119"/>
        <end position="456"/>
    </location>
</feature>
<dbReference type="GO" id="GO:0006576">
    <property type="term" value="P:biogenic amine metabolic process"/>
    <property type="evidence" value="ECO:0007669"/>
    <property type="project" value="UniProtKB-ARBA"/>
</dbReference>
<dbReference type="FunFam" id="3.30.590.10:FF:000005">
    <property type="entry name" value="Probable glutamine synthetase"/>
    <property type="match status" value="1"/>
</dbReference>
<dbReference type="Proteomes" id="UP000028073">
    <property type="component" value="Unassembled WGS sequence"/>
</dbReference>
<dbReference type="InterPro" id="IPR014746">
    <property type="entry name" value="Gln_synth/guanido_kin_cat_dom"/>
</dbReference>
<evidence type="ECO:0000256" key="5">
    <source>
        <dbReference type="PROSITE-ProRule" id="PRU01331"/>
    </source>
</evidence>
<evidence type="ECO:0000313" key="9">
    <source>
        <dbReference type="Proteomes" id="UP000028073"/>
    </source>
</evidence>
<dbReference type="AlphaFoldDB" id="A0A081NLL9"/>
<keyword evidence="2" id="KW-0436">Ligase</keyword>
<dbReference type="RefSeq" id="WP_034833116.1">
    <property type="nucleotide sequence ID" value="NZ_JOKH01000001.1"/>
</dbReference>
<dbReference type="Pfam" id="PF00120">
    <property type="entry name" value="Gln-synt_C"/>
    <property type="match status" value="1"/>
</dbReference>
<sequence>MSELKKIKTVEEAKQLVNQRKLSHIKVGLFDNDGVLRGKYMARGKFFSALDSGFSFCDVILGWDCKDRIYDNTSVTGWHTGFPDKQVRVLPETVRELPYEENMLLFLAEFSDEAEQVCPRGILRKVIEKAASMGLWARAACEYEFFLFQETPDSIREKGYRNLKPFTPDSFGYSVIRNSVHSELYQQIIEMAQVMNFPIESIHTETGPGVIEAALMVDDILSAADKAALFKTFMKVLAERNGLMATFMARWSSELAGQSGHIHMSLVNANGESVFYDPSKPYGMSALQKHFIAGQQRLMPEFLALLAPTINSYRRLVPGYWAPTRASWGIENRTCALRLIPGNAKSQRVEYRLGAADASPYLALAAVLASGLYGIEHELEPTEAVSGNAYSQKFPDEQTLPRSLYEAAQLLKGSEAALSYFGKTFVDHYAATREWEEMEFRKHVTDWELARYFEII</sequence>
<dbReference type="GO" id="GO:0042402">
    <property type="term" value="P:biogenic amine catabolic process"/>
    <property type="evidence" value="ECO:0007669"/>
    <property type="project" value="UniProtKB-ARBA"/>
</dbReference>
<dbReference type="SMART" id="SM01230">
    <property type="entry name" value="Gln-synt_C"/>
    <property type="match status" value="1"/>
</dbReference>
<dbReference type="PROSITE" id="PS51987">
    <property type="entry name" value="GS_CATALYTIC"/>
    <property type="match status" value="1"/>
</dbReference>
<protein>
    <submittedName>
        <fullName evidence="8">Glutamine synthetase</fullName>
    </submittedName>
</protein>
<reference evidence="8 9" key="1">
    <citation type="submission" date="2014-06" db="EMBL/GenBank/DDBJ databases">
        <title>Whole Genome Sequences of Three Symbiotic Endozoicomonas Bacteria.</title>
        <authorList>
            <person name="Neave M.J."/>
            <person name="Apprill A."/>
            <person name="Voolstra C.R."/>
        </authorList>
    </citation>
    <scope>NUCLEOTIDE SEQUENCE [LARGE SCALE GENOMIC DNA]</scope>
    <source>
        <strain evidence="8 9">DSM 25634</strain>
    </source>
</reference>
<evidence type="ECO:0000256" key="3">
    <source>
        <dbReference type="ARBA" id="ARBA00022741"/>
    </source>
</evidence>
<keyword evidence="4" id="KW-0067">ATP-binding</keyword>
<keyword evidence="9" id="KW-1185">Reference proteome</keyword>
<evidence type="ECO:0000313" key="8">
    <source>
        <dbReference type="EMBL" id="KEQ19342.1"/>
    </source>
</evidence>
<dbReference type="EMBL" id="JOKH01000001">
    <property type="protein sequence ID" value="KEQ19342.1"/>
    <property type="molecule type" value="Genomic_DNA"/>
</dbReference>
<dbReference type="SUPFAM" id="SSF55931">
    <property type="entry name" value="Glutamine synthetase/guanido kinase"/>
    <property type="match status" value="1"/>
</dbReference>
<dbReference type="PANTHER" id="PTHR43785">
    <property type="entry name" value="GAMMA-GLUTAMYLPUTRESCINE SYNTHETASE"/>
    <property type="match status" value="1"/>
</dbReference>
<dbReference type="InterPro" id="IPR008146">
    <property type="entry name" value="Gln_synth_cat_dom"/>
</dbReference>
<dbReference type="eggNOG" id="COG0174">
    <property type="taxonomic scope" value="Bacteria"/>
</dbReference>
<dbReference type="PANTHER" id="PTHR43785:SF12">
    <property type="entry name" value="TYPE-1 GLUTAMINE SYNTHETASE 2"/>
    <property type="match status" value="1"/>
</dbReference>
<comment type="caution">
    <text evidence="8">The sequence shown here is derived from an EMBL/GenBank/DDBJ whole genome shotgun (WGS) entry which is preliminary data.</text>
</comment>
<name>A0A081NLL9_9GAMM</name>
<dbReference type="GO" id="GO:0005524">
    <property type="term" value="F:ATP binding"/>
    <property type="evidence" value="ECO:0007669"/>
    <property type="project" value="UniProtKB-KW"/>
</dbReference>
<dbReference type="OrthoDB" id="9789509at2"/>
<evidence type="ECO:0000256" key="2">
    <source>
        <dbReference type="ARBA" id="ARBA00022598"/>
    </source>
</evidence>
<gene>
    <name evidence="8" type="ORF">GZ78_05075</name>
</gene>
<evidence type="ECO:0000256" key="4">
    <source>
        <dbReference type="ARBA" id="ARBA00022840"/>
    </source>
</evidence>
<keyword evidence="3" id="KW-0547">Nucleotide-binding</keyword>
<evidence type="ECO:0000256" key="6">
    <source>
        <dbReference type="RuleBase" id="RU000384"/>
    </source>
</evidence>